<reference evidence="1 2" key="1">
    <citation type="submission" date="2021-06" db="EMBL/GenBank/DDBJ databases">
        <authorList>
            <person name="Kallberg Y."/>
            <person name="Tangrot J."/>
            <person name="Rosling A."/>
        </authorList>
    </citation>
    <scope>NUCLEOTIDE SEQUENCE [LARGE SCALE GENOMIC DNA]</scope>
    <source>
        <strain evidence="1 2">120-4 pot B 10/14</strain>
    </source>
</reference>
<keyword evidence="2" id="KW-1185">Reference proteome</keyword>
<evidence type="ECO:0000313" key="1">
    <source>
        <dbReference type="EMBL" id="CAG8759623.1"/>
    </source>
</evidence>
<gene>
    <name evidence="1" type="ORF">GMARGA_LOCUS17326</name>
</gene>
<organism evidence="1 2">
    <name type="scientific">Gigaspora margarita</name>
    <dbReference type="NCBI Taxonomy" id="4874"/>
    <lineage>
        <taxon>Eukaryota</taxon>
        <taxon>Fungi</taxon>
        <taxon>Fungi incertae sedis</taxon>
        <taxon>Mucoromycota</taxon>
        <taxon>Glomeromycotina</taxon>
        <taxon>Glomeromycetes</taxon>
        <taxon>Diversisporales</taxon>
        <taxon>Gigasporaceae</taxon>
        <taxon>Gigaspora</taxon>
    </lineage>
</organism>
<sequence>MIRTIKEEVDLEQAKAYALDCLGKLKGTLDDKYVNVFAIWVGSYKTKLGKDDKTISSSEELIHYIANAIINVLKINSDLVQGQEQGQKKTLNTLKGTAITYYDLNAEINKLVLNTLTDGKTWQTKVGDNSINTAQKLANYIDLVSRAIDGVQKAKYVMN</sequence>
<accession>A0ABN7VDT6</accession>
<dbReference type="Proteomes" id="UP000789901">
    <property type="component" value="Unassembled WGS sequence"/>
</dbReference>
<dbReference type="EMBL" id="CAJVQB010013046">
    <property type="protein sequence ID" value="CAG8759623.1"/>
    <property type="molecule type" value="Genomic_DNA"/>
</dbReference>
<evidence type="ECO:0000313" key="2">
    <source>
        <dbReference type="Proteomes" id="UP000789901"/>
    </source>
</evidence>
<name>A0ABN7VDT6_GIGMA</name>
<comment type="caution">
    <text evidence="1">The sequence shown here is derived from an EMBL/GenBank/DDBJ whole genome shotgun (WGS) entry which is preliminary data.</text>
</comment>
<protein>
    <submittedName>
        <fullName evidence="1">35997_t:CDS:1</fullName>
    </submittedName>
</protein>
<proteinExistence type="predicted"/>